<sequence>MKWLKYLGIPLIIVVMSCTRIVLLDPPVLTAPEEAEEVGASPTFSWEAVEDAAGYKIEIDDALDFSTLLVSEEVSAAAFTPSTQFEEGTYYWRVATKNEEDEYGDFSITRSFTVAIQIGTPVLVSPANGEEVNQTPSLIWGGVDDAAGYRVEVSESDDFSTTVIADVVADTAYEVVTELEEGTYYWHVAARDDGGNSGLFSNTRNFVVSSGIDPPVLVSPANGAEVTEVPDLVWNEAQGAVGYMIELDDDADFSSPLASAERTDTSYTIGVSLDSGSYYWHVASKDADLNFGPYSATWQFTLVSLDLPCVVGTEEFPVAYSPHKCMASGDYVYVTCKEEGLVAVDVSNPASPVEVDRFDTDNEAWDVCVVNDLAYVSDRQGGV</sequence>
<accession>A0A9D5K9V5</accession>
<organism evidence="1 2">
    <name type="scientific">candidate division WOR-3 bacterium</name>
    <dbReference type="NCBI Taxonomy" id="2052148"/>
    <lineage>
        <taxon>Bacteria</taxon>
        <taxon>Bacteria division WOR-3</taxon>
    </lineage>
</organism>
<gene>
    <name evidence="1" type="ORF">GF359_07365</name>
</gene>
<comment type="caution">
    <text evidence="1">The sequence shown here is derived from an EMBL/GenBank/DDBJ whole genome shotgun (WGS) entry which is preliminary data.</text>
</comment>
<dbReference type="Gene3D" id="2.60.40.10">
    <property type="entry name" value="Immunoglobulins"/>
    <property type="match status" value="3"/>
</dbReference>
<dbReference type="InterPro" id="IPR013783">
    <property type="entry name" value="Ig-like_fold"/>
</dbReference>
<dbReference type="PROSITE" id="PS51257">
    <property type="entry name" value="PROKAR_LIPOPROTEIN"/>
    <property type="match status" value="1"/>
</dbReference>
<dbReference type="InterPro" id="IPR036116">
    <property type="entry name" value="FN3_sf"/>
</dbReference>
<dbReference type="SUPFAM" id="SSF49265">
    <property type="entry name" value="Fibronectin type III"/>
    <property type="match status" value="1"/>
</dbReference>
<evidence type="ECO:0008006" key="3">
    <source>
        <dbReference type="Google" id="ProtNLM"/>
    </source>
</evidence>
<dbReference type="AlphaFoldDB" id="A0A9D5K9V5"/>
<name>A0A9D5K9V5_UNCW3</name>
<evidence type="ECO:0000313" key="1">
    <source>
        <dbReference type="EMBL" id="MBD3365018.1"/>
    </source>
</evidence>
<proteinExistence type="predicted"/>
<dbReference type="Pfam" id="PF08309">
    <property type="entry name" value="LVIVD"/>
    <property type="match status" value="1"/>
</dbReference>
<protein>
    <recommendedName>
        <fullName evidence="3">Fibronectin type-III domain-containing protein</fullName>
    </recommendedName>
</protein>
<dbReference type="EMBL" id="WJKJ01000244">
    <property type="protein sequence ID" value="MBD3365018.1"/>
    <property type="molecule type" value="Genomic_DNA"/>
</dbReference>
<feature type="non-terminal residue" evidence="1">
    <location>
        <position position="383"/>
    </location>
</feature>
<dbReference type="Proteomes" id="UP000630660">
    <property type="component" value="Unassembled WGS sequence"/>
</dbReference>
<reference evidence="1" key="1">
    <citation type="submission" date="2019-11" db="EMBL/GenBank/DDBJ databases">
        <title>Microbial mats filling the niche in hypersaline microbial mats.</title>
        <authorList>
            <person name="Wong H.L."/>
            <person name="Macleod F.I."/>
            <person name="White R.A. III"/>
            <person name="Burns B.P."/>
        </authorList>
    </citation>
    <scope>NUCLEOTIDE SEQUENCE</scope>
    <source>
        <strain evidence="1">Bin_327</strain>
    </source>
</reference>
<dbReference type="InterPro" id="IPR013211">
    <property type="entry name" value="LVIVD"/>
</dbReference>
<evidence type="ECO:0000313" key="2">
    <source>
        <dbReference type="Proteomes" id="UP000630660"/>
    </source>
</evidence>